<dbReference type="EMBL" id="MU003693">
    <property type="protein sequence ID" value="KAF2816222.1"/>
    <property type="molecule type" value="Genomic_DNA"/>
</dbReference>
<organism evidence="1">
    <name type="scientific">Mytilinidion resinicola</name>
    <dbReference type="NCBI Taxonomy" id="574789"/>
    <lineage>
        <taxon>Eukaryota</taxon>
        <taxon>Fungi</taxon>
        <taxon>Dikarya</taxon>
        <taxon>Ascomycota</taxon>
        <taxon>Pezizomycotina</taxon>
        <taxon>Dothideomycetes</taxon>
        <taxon>Pleosporomycetidae</taxon>
        <taxon>Mytilinidiales</taxon>
        <taxon>Mytilinidiaceae</taxon>
        <taxon>Mytilinidion</taxon>
    </lineage>
</organism>
<proteinExistence type="predicted"/>
<name>A0A6A6Z513_9PEZI</name>
<reference evidence="1 3" key="1">
    <citation type="journal article" date="2020" name="Stud. Mycol.">
        <title>101 Dothideomycetes genomes: a test case for predicting lifestyles and emergence of pathogens.</title>
        <authorList>
            <person name="Haridas S."/>
            <person name="Albert R."/>
            <person name="Binder M."/>
            <person name="Bloem J."/>
            <person name="Labutti K."/>
            <person name="Salamov A."/>
            <person name="Andreopoulos B."/>
            <person name="Baker S."/>
            <person name="Barry K."/>
            <person name="Bills G."/>
            <person name="Bluhm B."/>
            <person name="Cannon C."/>
            <person name="Castanera R."/>
            <person name="Culley D."/>
            <person name="Daum C."/>
            <person name="Ezra D."/>
            <person name="Gonzalez J."/>
            <person name="Henrissat B."/>
            <person name="Kuo A."/>
            <person name="Liang C."/>
            <person name="Lipzen A."/>
            <person name="Lutzoni F."/>
            <person name="Magnuson J."/>
            <person name="Mondo S."/>
            <person name="Nolan M."/>
            <person name="Ohm R."/>
            <person name="Pangilinan J."/>
            <person name="Park H.-J."/>
            <person name="Ramirez L."/>
            <person name="Alfaro M."/>
            <person name="Sun H."/>
            <person name="Tritt A."/>
            <person name="Yoshinaga Y."/>
            <person name="Zwiers L.-H."/>
            <person name="Turgeon B."/>
            <person name="Goodwin S."/>
            <person name="Spatafora J."/>
            <person name="Crous P."/>
            <person name="Grigoriev I."/>
        </authorList>
    </citation>
    <scope>NUCLEOTIDE SEQUENCE</scope>
    <source>
        <strain evidence="1 3">CBS 304.34</strain>
    </source>
</reference>
<dbReference type="GeneID" id="54464182"/>
<dbReference type="PANTHER" id="PTHR38790">
    <property type="entry name" value="2EXR DOMAIN-CONTAINING PROTEIN-RELATED"/>
    <property type="match status" value="1"/>
</dbReference>
<dbReference type="OrthoDB" id="62952at2759"/>
<evidence type="ECO:0000313" key="3">
    <source>
        <dbReference type="RefSeq" id="XP_033583186.1"/>
    </source>
</evidence>
<reference evidence="3" key="3">
    <citation type="submission" date="2025-04" db="UniProtKB">
        <authorList>
            <consortium name="RefSeq"/>
        </authorList>
    </citation>
    <scope>IDENTIFICATION</scope>
    <source>
        <strain evidence="3">CBS 304.34</strain>
    </source>
</reference>
<dbReference type="Proteomes" id="UP000504636">
    <property type="component" value="Unplaced"/>
</dbReference>
<feature type="non-terminal residue" evidence="1">
    <location>
        <position position="61"/>
    </location>
</feature>
<sequence>MSSFLELPGELRNHIYTKLVATNRSASKKLAFLLTCRQVHQEAWRIAWEATTFEINQLHPP</sequence>
<dbReference type="PANTHER" id="PTHR38790:SF4">
    <property type="entry name" value="2EXR DOMAIN-CONTAINING PROTEIN"/>
    <property type="match status" value="1"/>
</dbReference>
<evidence type="ECO:0000313" key="2">
    <source>
        <dbReference type="Proteomes" id="UP000504636"/>
    </source>
</evidence>
<evidence type="ECO:0000313" key="1">
    <source>
        <dbReference type="EMBL" id="KAF2816222.1"/>
    </source>
</evidence>
<keyword evidence="2" id="KW-1185">Reference proteome</keyword>
<reference evidence="3" key="2">
    <citation type="submission" date="2020-04" db="EMBL/GenBank/DDBJ databases">
        <authorList>
            <consortium name="NCBI Genome Project"/>
        </authorList>
    </citation>
    <scope>NUCLEOTIDE SEQUENCE</scope>
    <source>
        <strain evidence="3">CBS 304.34</strain>
    </source>
</reference>
<accession>A0A6A6Z513</accession>
<protein>
    <recommendedName>
        <fullName evidence="4">F-box domain-containing protein</fullName>
    </recommendedName>
</protein>
<evidence type="ECO:0008006" key="4">
    <source>
        <dbReference type="Google" id="ProtNLM"/>
    </source>
</evidence>
<gene>
    <name evidence="1 3" type="ORF">BDZ99DRAFT_494083</name>
</gene>
<dbReference type="RefSeq" id="XP_033583186.1">
    <property type="nucleotide sequence ID" value="XM_033723289.1"/>
</dbReference>
<dbReference type="AlphaFoldDB" id="A0A6A6Z513"/>